<comment type="caution">
    <text evidence="1">The sequence shown here is derived from an EMBL/GenBank/DDBJ whole genome shotgun (WGS) entry which is preliminary data.</text>
</comment>
<dbReference type="EMBL" id="JAPDRQ010000226">
    <property type="protein sequence ID" value="KAJ9651966.1"/>
    <property type="molecule type" value="Genomic_DNA"/>
</dbReference>
<reference evidence="1" key="1">
    <citation type="submission" date="2022-10" db="EMBL/GenBank/DDBJ databases">
        <title>Culturing micro-colonial fungi from biological soil crusts in the Mojave desert and describing Neophaeococcomyces mojavensis, and introducing the new genera and species Taxawa tesnikishii.</title>
        <authorList>
            <person name="Kurbessoian T."/>
            <person name="Stajich J.E."/>
        </authorList>
    </citation>
    <scope>NUCLEOTIDE SEQUENCE</scope>
    <source>
        <strain evidence="1">JES_112</strain>
    </source>
</reference>
<evidence type="ECO:0000313" key="1">
    <source>
        <dbReference type="EMBL" id="KAJ9651966.1"/>
    </source>
</evidence>
<organism evidence="1 2">
    <name type="scientific">Neophaeococcomyces mojaviensis</name>
    <dbReference type="NCBI Taxonomy" id="3383035"/>
    <lineage>
        <taxon>Eukaryota</taxon>
        <taxon>Fungi</taxon>
        <taxon>Dikarya</taxon>
        <taxon>Ascomycota</taxon>
        <taxon>Pezizomycotina</taxon>
        <taxon>Eurotiomycetes</taxon>
        <taxon>Chaetothyriomycetidae</taxon>
        <taxon>Chaetothyriales</taxon>
        <taxon>Chaetothyriales incertae sedis</taxon>
        <taxon>Neophaeococcomyces</taxon>
    </lineage>
</organism>
<gene>
    <name evidence="1" type="ORF">H2198_008792</name>
</gene>
<name>A0ACC2ZWA1_9EURO</name>
<dbReference type="Proteomes" id="UP001172386">
    <property type="component" value="Unassembled WGS sequence"/>
</dbReference>
<sequence>MTSQTMISFIQNFITLRPHSLCSRKLKRSTSSNPSLSSTTDLDVPMTDSDDDSTTTGDREEDITAFLALADDGETKRRKIIKGGGQAVNYGVVKCGRLSTIMEGDEERSPQRMRGKTKEEMADVDLVSTAEHARQASASASERGHKSRHERGPGFSTEEEIWTWRGPGIMQK</sequence>
<keyword evidence="2" id="KW-1185">Reference proteome</keyword>
<evidence type="ECO:0000313" key="2">
    <source>
        <dbReference type="Proteomes" id="UP001172386"/>
    </source>
</evidence>
<accession>A0ACC2ZWA1</accession>
<protein>
    <submittedName>
        <fullName evidence="1">Uncharacterized protein</fullName>
    </submittedName>
</protein>
<proteinExistence type="predicted"/>